<dbReference type="Gene3D" id="3.30.70.330">
    <property type="match status" value="1"/>
</dbReference>
<dbReference type="OrthoDB" id="10020430at2759"/>
<dbReference type="GeneTree" id="ENSGT00940000170019"/>
<reference evidence="4" key="1">
    <citation type="submission" date="2025-08" db="UniProtKB">
        <authorList>
            <consortium name="Ensembl"/>
        </authorList>
    </citation>
    <scope>IDENTIFICATION</scope>
</reference>
<evidence type="ECO:0000259" key="3">
    <source>
        <dbReference type="PROSITE" id="PS50102"/>
    </source>
</evidence>
<name>A0A3B3BPZ4_ORYME</name>
<accession>A0A3B3BPZ4</accession>
<keyword evidence="1" id="KW-0694">RNA-binding</keyword>
<dbReference type="InterPro" id="IPR000504">
    <property type="entry name" value="RRM_dom"/>
</dbReference>
<evidence type="ECO:0000256" key="1">
    <source>
        <dbReference type="PROSITE-ProRule" id="PRU00176"/>
    </source>
</evidence>
<evidence type="ECO:0000313" key="4">
    <source>
        <dbReference type="Ensembl" id="ENSOMEP00000007686.1"/>
    </source>
</evidence>
<evidence type="ECO:0000313" key="5">
    <source>
        <dbReference type="Proteomes" id="UP000261560"/>
    </source>
</evidence>
<dbReference type="KEGG" id="oml:112146594"/>
<dbReference type="InterPro" id="IPR035979">
    <property type="entry name" value="RBD_domain_sf"/>
</dbReference>
<dbReference type="STRING" id="30732.ENSOMEP00000007686"/>
<feature type="compositionally biased region" description="Acidic residues" evidence="2">
    <location>
        <begin position="145"/>
        <end position="154"/>
    </location>
</feature>
<dbReference type="InterPro" id="IPR012677">
    <property type="entry name" value="Nucleotide-bd_a/b_plait_sf"/>
</dbReference>
<dbReference type="GO" id="GO:0003723">
    <property type="term" value="F:RNA binding"/>
    <property type="evidence" value="ECO:0007669"/>
    <property type="project" value="UniProtKB-UniRule"/>
</dbReference>
<evidence type="ECO:0000256" key="2">
    <source>
        <dbReference type="SAM" id="MobiDB-lite"/>
    </source>
</evidence>
<proteinExistence type="predicted"/>
<dbReference type="PROSITE" id="PS50102">
    <property type="entry name" value="RRM"/>
    <property type="match status" value="1"/>
</dbReference>
<feature type="region of interest" description="Disordered" evidence="2">
    <location>
        <begin position="143"/>
        <end position="163"/>
    </location>
</feature>
<organism evidence="4 5">
    <name type="scientific">Oryzias melastigma</name>
    <name type="common">Marine medaka</name>
    <dbReference type="NCBI Taxonomy" id="30732"/>
    <lineage>
        <taxon>Eukaryota</taxon>
        <taxon>Metazoa</taxon>
        <taxon>Chordata</taxon>
        <taxon>Craniata</taxon>
        <taxon>Vertebrata</taxon>
        <taxon>Euteleostomi</taxon>
        <taxon>Actinopterygii</taxon>
        <taxon>Neopterygii</taxon>
        <taxon>Teleostei</taxon>
        <taxon>Neoteleostei</taxon>
        <taxon>Acanthomorphata</taxon>
        <taxon>Ovalentaria</taxon>
        <taxon>Atherinomorphae</taxon>
        <taxon>Beloniformes</taxon>
        <taxon>Adrianichthyidae</taxon>
        <taxon>Oryziinae</taxon>
        <taxon>Oryzias</taxon>
    </lineage>
</organism>
<dbReference type="AlphaFoldDB" id="A0A3B3BPZ4"/>
<dbReference type="RefSeq" id="XP_024128261.1">
    <property type="nucleotide sequence ID" value="XM_024272493.2"/>
</dbReference>
<reference evidence="4" key="2">
    <citation type="submission" date="2025-09" db="UniProtKB">
        <authorList>
            <consortium name="Ensembl"/>
        </authorList>
    </citation>
    <scope>IDENTIFICATION</scope>
</reference>
<dbReference type="SUPFAM" id="SSF54928">
    <property type="entry name" value="RNA-binding domain, RBD"/>
    <property type="match status" value="1"/>
</dbReference>
<dbReference type="GeneID" id="112146594"/>
<keyword evidence="5" id="KW-1185">Reference proteome</keyword>
<sequence>MEVENERVVPKKEMLWCVPKSHKKFLSQFYVLCHGLFVTGLNSYMNDGYIKAYFKQWGNVISCKVKKISKYGDDNAAATVKFSAEYEADLANWSGPHIIGGLEVEIRQFVCPKTEEDIKDEKAAATEKPRPVRSMGLGYILEDPQWLDDEEDERETSAIKTVE</sequence>
<feature type="domain" description="RRM" evidence="3">
    <location>
        <begin position="34"/>
        <end position="107"/>
    </location>
</feature>
<dbReference type="Ensembl" id="ENSOMET00000003690.1">
    <property type="protein sequence ID" value="ENSOMEP00000007686.1"/>
    <property type="gene ID" value="ENSOMEG00000008826.1"/>
</dbReference>
<dbReference type="Proteomes" id="UP000261560">
    <property type="component" value="Unplaced"/>
</dbReference>
<dbReference type="PaxDb" id="30732-ENSOMEP00000007686"/>
<protein>
    <submittedName>
        <fullName evidence="4">Heterogeneous nuclear ribonucleoprotein 87F-like</fullName>
    </submittedName>
</protein>
<dbReference type="Pfam" id="PF00076">
    <property type="entry name" value="RRM_1"/>
    <property type="match status" value="1"/>
</dbReference>